<comment type="caution">
    <text evidence="5">The sequence shown here is derived from an EMBL/GenBank/DDBJ whole genome shotgun (WGS) entry which is preliminary data.</text>
</comment>
<organism evidence="5 6">
    <name type="scientific">Actinomadura bangladeshensis</name>
    <dbReference type="NCBI Taxonomy" id="453573"/>
    <lineage>
        <taxon>Bacteria</taxon>
        <taxon>Bacillati</taxon>
        <taxon>Actinomycetota</taxon>
        <taxon>Actinomycetes</taxon>
        <taxon>Streptosporangiales</taxon>
        <taxon>Thermomonosporaceae</taxon>
        <taxon>Actinomadura</taxon>
    </lineage>
</organism>
<name>A0A4R4NK69_9ACTN</name>
<dbReference type="PANTHER" id="PTHR37042:SF4">
    <property type="entry name" value="OUTER MEMBRANE PROTEIN RV1973"/>
    <property type="match status" value="1"/>
</dbReference>
<dbReference type="RefSeq" id="WP_131944003.1">
    <property type="nucleotide sequence ID" value="NZ_BAAAMX010000068.1"/>
</dbReference>
<protein>
    <recommendedName>
        <fullName evidence="7">Mce-associated membrane protein</fullName>
    </recommendedName>
</protein>
<dbReference type="OrthoDB" id="3472661at2"/>
<keyword evidence="4" id="KW-1133">Transmembrane helix</keyword>
<feature type="transmembrane region" description="Helical" evidence="4">
    <location>
        <begin position="50"/>
        <end position="71"/>
    </location>
</feature>
<keyword evidence="2 4" id="KW-0472">Membrane</keyword>
<feature type="compositionally biased region" description="Basic residues" evidence="3">
    <location>
        <begin position="1"/>
        <end position="11"/>
    </location>
</feature>
<evidence type="ECO:0000256" key="1">
    <source>
        <dbReference type="ARBA" id="ARBA00004370"/>
    </source>
</evidence>
<evidence type="ECO:0000313" key="6">
    <source>
        <dbReference type="Proteomes" id="UP000295431"/>
    </source>
</evidence>
<proteinExistence type="predicted"/>
<dbReference type="AlphaFoldDB" id="A0A4R4NK69"/>
<dbReference type="PANTHER" id="PTHR37042">
    <property type="entry name" value="OUTER MEMBRANE PROTEIN RV1973"/>
    <property type="match status" value="1"/>
</dbReference>
<evidence type="ECO:0008006" key="7">
    <source>
        <dbReference type="Google" id="ProtNLM"/>
    </source>
</evidence>
<evidence type="ECO:0000256" key="3">
    <source>
        <dbReference type="SAM" id="MobiDB-lite"/>
    </source>
</evidence>
<feature type="region of interest" description="Disordered" evidence="3">
    <location>
        <begin position="1"/>
        <end position="45"/>
    </location>
</feature>
<evidence type="ECO:0000256" key="2">
    <source>
        <dbReference type="ARBA" id="ARBA00023136"/>
    </source>
</evidence>
<dbReference type="GO" id="GO:0016020">
    <property type="term" value="C:membrane"/>
    <property type="evidence" value="ECO:0007669"/>
    <property type="project" value="UniProtKB-SubCell"/>
</dbReference>
<evidence type="ECO:0000313" key="5">
    <source>
        <dbReference type="EMBL" id="TDC07332.1"/>
    </source>
</evidence>
<keyword evidence="4" id="KW-0812">Transmembrane</keyword>
<dbReference type="EMBL" id="SMJW01000244">
    <property type="protein sequence ID" value="TDC07332.1"/>
    <property type="molecule type" value="Genomic_DNA"/>
</dbReference>
<dbReference type="Proteomes" id="UP000295431">
    <property type="component" value="Unassembled WGS sequence"/>
</dbReference>
<accession>A0A4R4NK69</accession>
<feature type="compositionally biased region" description="Basic and acidic residues" evidence="3">
    <location>
        <begin position="16"/>
        <end position="26"/>
    </location>
</feature>
<gene>
    <name evidence="5" type="ORF">E1284_32580</name>
</gene>
<sequence length="211" mass="22561">MRASIKQRARRTSASSERRTGREPSPRRGKHFADTGTGERGATKRRGRGMVGWALVVAAVVFLGWSSWAVWQDGSGEQSGPDRTRDVVLNSARQQISALNTMDPAQVDAGLRAWLDASTGPLREQLERDAAQNRVKIGRSTTSAAATVTGVAVTSLDVRAGKAKVIASVQVKLTLRGGSPTLQRKRFEAGTARTASGWRLESVTAIPAGAR</sequence>
<evidence type="ECO:0000256" key="4">
    <source>
        <dbReference type="SAM" id="Phobius"/>
    </source>
</evidence>
<comment type="subcellular location">
    <subcellularLocation>
        <location evidence="1">Membrane</location>
    </subcellularLocation>
</comment>
<reference evidence="5 6" key="1">
    <citation type="submission" date="2019-03" db="EMBL/GenBank/DDBJ databases">
        <title>Draft genome sequences of novel Actinobacteria.</title>
        <authorList>
            <person name="Sahin N."/>
            <person name="Ay H."/>
            <person name="Saygin H."/>
        </authorList>
    </citation>
    <scope>NUCLEOTIDE SEQUENCE [LARGE SCALE GENOMIC DNA]</scope>
    <source>
        <strain evidence="5 6">DSM 45347</strain>
    </source>
</reference>
<keyword evidence="6" id="KW-1185">Reference proteome</keyword>